<reference evidence="1 2" key="1">
    <citation type="submission" date="2014-12" db="EMBL/GenBank/DDBJ databases">
        <title>Genome sequence of Flavobacterium anhuiense RCM74.</title>
        <authorList>
            <person name="Kim J.F."/>
            <person name="Song J.Y."/>
            <person name="Kwak M.-J."/>
            <person name="Lee S.-W."/>
        </authorList>
    </citation>
    <scope>NUCLEOTIDE SEQUENCE [LARGE SCALE GENOMIC DNA]</scope>
    <source>
        <strain evidence="1 2">RCM74</strain>
    </source>
</reference>
<protein>
    <submittedName>
        <fullName evidence="1">Uncharacterized protein</fullName>
    </submittedName>
</protein>
<dbReference type="AlphaFoldDB" id="A0A444VSG7"/>
<gene>
    <name evidence="1" type="ORF">NU08_4551</name>
</gene>
<name>A0A444VSG7_9FLAO</name>
<proteinExistence type="predicted"/>
<evidence type="ECO:0000313" key="1">
    <source>
        <dbReference type="EMBL" id="RYJ36413.1"/>
    </source>
</evidence>
<sequence length="43" mass="5055">MHHLFYNATPLESTFVKKYLRKSSAVQTSNNYLAKDPIFKMFS</sequence>
<evidence type="ECO:0000313" key="2">
    <source>
        <dbReference type="Proteomes" id="UP000290433"/>
    </source>
</evidence>
<comment type="caution">
    <text evidence="1">The sequence shown here is derived from an EMBL/GenBank/DDBJ whole genome shotgun (WGS) entry which is preliminary data.</text>
</comment>
<organism evidence="1 2">
    <name type="scientific">Flavobacterium anhuiense</name>
    <dbReference type="NCBI Taxonomy" id="459526"/>
    <lineage>
        <taxon>Bacteria</taxon>
        <taxon>Pseudomonadati</taxon>
        <taxon>Bacteroidota</taxon>
        <taxon>Flavobacteriia</taxon>
        <taxon>Flavobacteriales</taxon>
        <taxon>Flavobacteriaceae</taxon>
        <taxon>Flavobacterium</taxon>
    </lineage>
</organism>
<accession>A0A444VSG7</accession>
<dbReference type="EMBL" id="JUIV01000034">
    <property type="protein sequence ID" value="RYJ36413.1"/>
    <property type="molecule type" value="Genomic_DNA"/>
</dbReference>
<dbReference type="Proteomes" id="UP000290433">
    <property type="component" value="Unassembled WGS sequence"/>
</dbReference>